<reference evidence="1" key="1">
    <citation type="submission" date="2006-06" db="EMBL/GenBank/DDBJ databases">
        <title>Complete sequence of chromosome of Chelativorans sp. BNC1.</title>
        <authorList>
            <consortium name="US DOE Joint Genome Institute"/>
            <person name="Copeland A."/>
            <person name="Lucas S."/>
            <person name="Lapidus A."/>
            <person name="Barry K."/>
            <person name="Detter J.C."/>
            <person name="Glavina del Rio T."/>
            <person name="Hammon N."/>
            <person name="Israni S."/>
            <person name="Dalin E."/>
            <person name="Tice H."/>
            <person name="Pitluck S."/>
            <person name="Chertkov O."/>
            <person name="Brettin T."/>
            <person name="Bruce D."/>
            <person name="Han C."/>
            <person name="Tapia R."/>
            <person name="Gilna P."/>
            <person name="Schmutz J."/>
            <person name="Larimer F."/>
            <person name="Land M."/>
            <person name="Hauser L."/>
            <person name="Kyrpides N."/>
            <person name="Mikhailova N."/>
            <person name="Richardson P."/>
        </authorList>
    </citation>
    <scope>NUCLEOTIDE SEQUENCE</scope>
    <source>
        <strain evidence="1">BNC1</strain>
    </source>
</reference>
<evidence type="ECO:0000313" key="1">
    <source>
        <dbReference type="EMBL" id="ABG65016.1"/>
    </source>
</evidence>
<dbReference type="eggNOG" id="ENOG5031BW2">
    <property type="taxonomic scope" value="Bacteria"/>
</dbReference>
<accession>Q11C59</accession>
<sequence length="69" mass="7675">MPYRRKAKEAGILNPSEVKLLGRVFDNTAMPGETEHDREARASRILGYYLAGITDENELTALAKQALGR</sequence>
<dbReference type="EMBL" id="CP000390">
    <property type="protein sequence ID" value="ABG65016.1"/>
    <property type="molecule type" value="Genomic_DNA"/>
</dbReference>
<proteinExistence type="predicted"/>
<gene>
    <name evidence="1" type="ordered locus">Meso_3648</name>
</gene>
<dbReference type="OrthoDB" id="8099596at2"/>
<protein>
    <submittedName>
        <fullName evidence="1">Uncharacterized protein</fullName>
    </submittedName>
</protein>
<dbReference type="AlphaFoldDB" id="Q11C59"/>
<dbReference type="KEGG" id="mes:Meso_3648"/>
<dbReference type="HOGENOM" id="CLU_203194_0_0_5"/>
<name>Q11C59_CHESB</name>
<organism evidence="1">
    <name type="scientific">Chelativorans sp. (strain BNC1)</name>
    <dbReference type="NCBI Taxonomy" id="266779"/>
    <lineage>
        <taxon>Bacteria</taxon>
        <taxon>Pseudomonadati</taxon>
        <taxon>Pseudomonadota</taxon>
        <taxon>Alphaproteobacteria</taxon>
        <taxon>Hyphomicrobiales</taxon>
        <taxon>Phyllobacteriaceae</taxon>
        <taxon>Chelativorans</taxon>
    </lineage>
</organism>